<dbReference type="GO" id="GO:0004519">
    <property type="term" value="F:endonuclease activity"/>
    <property type="evidence" value="ECO:0007669"/>
    <property type="project" value="UniProtKB-KW"/>
</dbReference>
<keyword evidence="6 9" id="KW-0378">Hydrolase</keyword>
<keyword evidence="4 9" id="KW-0479">Metal-binding</keyword>
<feature type="binding site" evidence="9">
    <location>
        <position position="8"/>
    </location>
    <ligand>
        <name>Mg(2+)</name>
        <dbReference type="ChEBI" id="CHEBI:18420"/>
        <note>catalytic</note>
    </ligand>
</feature>
<evidence type="ECO:0000256" key="8">
    <source>
        <dbReference type="ARBA" id="ARBA00023118"/>
    </source>
</evidence>
<dbReference type="InterPro" id="IPR021127">
    <property type="entry name" value="CRISPR_associated_Cas2"/>
</dbReference>
<evidence type="ECO:0000256" key="9">
    <source>
        <dbReference type="HAMAP-Rule" id="MF_01471"/>
    </source>
</evidence>
<comment type="cofactor">
    <cofactor evidence="1 9">
        <name>Mg(2+)</name>
        <dbReference type="ChEBI" id="CHEBI:18420"/>
    </cofactor>
</comment>
<dbReference type="EMBL" id="CP065938">
    <property type="protein sequence ID" value="UWX06536.1"/>
    <property type="molecule type" value="Genomic_DNA"/>
</dbReference>
<keyword evidence="7 9" id="KW-0460">Magnesium</keyword>
<evidence type="ECO:0000256" key="3">
    <source>
        <dbReference type="ARBA" id="ARBA00022722"/>
    </source>
</evidence>
<dbReference type="Gene3D" id="3.30.70.240">
    <property type="match status" value="1"/>
</dbReference>
<evidence type="ECO:0000256" key="6">
    <source>
        <dbReference type="ARBA" id="ARBA00022801"/>
    </source>
</evidence>
<keyword evidence="11" id="KW-1185">Reference proteome</keyword>
<evidence type="ECO:0000256" key="2">
    <source>
        <dbReference type="ARBA" id="ARBA00009959"/>
    </source>
</evidence>
<name>A0ABY5Y391_9BACT</name>
<dbReference type="NCBIfam" id="TIGR01573">
    <property type="entry name" value="cas2"/>
    <property type="match status" value="1"/>
</dbReference>
<organism evidence="10 11">
    <name type="scientific">Taurinivorans muris</name>
    <dbReference type="NCBI Taxonomy" id="2787751"/>
    <lineage>
        <taxon>Bacteria</taxon>
        <taxon>Pseudomonadati</taxon>
        <taxon>Thermodesulfobacteriota</taxon>
        <taxon>Desulfovibrionia</taxon>
        <taxon>Desulfovibrionales</taxon>
        <taxon>Desulfovibrionaceae</taxon>
        <taxon>Taurinivorans</taxon>
    </lineage>
</organism>
<keyword evidence="5 9" id="KW-0255">Endonuclease</keyword>
<dbReference type="Proteomes" id="UP001058120">
    <property type="component" value="Chromosome"/>
</dbReference>
<evidence type="ECO:0000313" key="11">
    <source>
        <dbReference type="Proteomes" id="UP001058120"/>
    </source>
</evidence>
<comment type="function">
    <text evidence="9">CRISPR (clustered regularly interspaced short palindromic repeat), is an adaptive immune system that provides protection against mobile genetic elements (viruses, transposable elements and conjugative plasmids). CRISPR clusters contain sequences complementary to antecedent mobile elements and target invading nucleic acids. CRISPR clusters are transcribed and processed into CRISPR RNA (crRNA). Functions as a ssRNA-specific endoribonuclease. Involved in the integration of spacer DNA into the CRISPR cassette.</text>
</comment>
<gene>
    <name evidence="9 10" type="primary">cas2</name>
    <name evidence="10" type="ORF">JBF11_04285</name>
</gene>
<evidence type="ECO:0000313" key="10">
    <source>
        <dbReference type="EMBL" id="UWX06536.1"/>
    </source>
</evidence>
<dbReference type="EC" id="3.1.-.-" evidence="9"/>
<protein>
    <recommendedName>
        <fullName evidence="9">CRISPR-associated endoribonuclease Cas2</fullName>
        <ecNumber evidence="9">3.1.-.-</ecNumber>
    </recommendedName>
</protein>
<dbReference type="HAMAP" id="MF_01471">
    <property type="entry name" value="Cas2"/>
    <property type="match status" value="1"/>
</dbReference>
<dbReference type="Pfam" id="PF09827">
    <property type="entry name" value="CRISPR_Cas2"/>
    <property type="match status" value="1"/>
</dbReference>
<evidence type="ECO:0000256" key="4">
    <source>
        <dbReference type="ARBA" id="ARBA00022723"/>
    </source>
</evidence>
<evidence type="ECO:0000256" key="1">
    <source>
        <dbReference type="ARBA" id="ARBA00001946"/>
    </source>
</evidence>
<dbReference type="CDD" id="cd09638">
    <property type="entry name" value="Cas2_I_II_III"/>
    <property type="match status" value="1"/>
</dbReference>
<evidence type="ECO:0000256" key="7">
    <source>
        <dbReference type="ARBA" id="ARBA00022842"/>
    </source>
</evidence>
<dbReference type="SUPFAM" id="SSF143430">
    <property type="entry name" value="TTP0101/SSO1404-like"/>
    <property type="match status" value="1"/>
</dbReference>
<sequence length="101" mass="11527">MRVIVFFDLPTVTKKDKKIAAEFRKFLLQDGYYMLQWSVYSRVCKGMAEVETHSNRLRAVLPDTGSIRLLTVTEKQYASMEILVGTVKKGEKTGAIQLLLL</sequence>
<keyword evidence="8 9" id="KW-0051">Antiviral defense</keyword>
<reference evidence="10" key="1">
    <citation type="submission" date="2020-12" db="EMBL/GenBank/DDBJ databases">
        <title>Taurinivorans muris gen. nov., sp. nov., fundamental and realized metabolic niche of a ubiquitous sulfidogenic bacterium in the murine intestine.</title>
        <authorList>
            <person name="Ye H."/>
            <person name="Hanson B.T."/>
            <person name="Loy A."/>
        </authorList>
    </citation>
    <scope>NUCLEOTIDE SEQUENCE</scope>
    <source>
        <strain evidence="10">LT0009</strain>
    </source>
</reference>
<accession>A0ABY5Y391</accession>
<evidence type="ECO:0000256" key="5">
    <source>
        <dbReference type="ARBA" id="ARBA00022759"/>
    </source>
</evidence>
<proteinExistence type="inferred from homology"/>
<dbReference type="InterPro" id="IPR019199">
    <property type="entry name" value="Virulence_VapD/CRISPR_Cas2"/>
</dbReference>
<keyword evidence="3 9" id="KW-0540">Nuclease</keyword>
<comment type="similarity">
    <text evidence="2 9">Belongs to the CRISPR-associated endoribonuclease Cas2 protein family.</text>
</comment>
<comment type="subunit">
    <text evidence="9">Homodimer, forms a heterotetramer with a Cas1 homodimer.</text>
</comment>
<dbReference type="RefSeq" id="WP_334316148.1">
    <property type="nucleotide sequence ID" value="NZ_CP065938.1"/>
</dbReference>